<feature type="domain" description="YjiS-like" evidence="1">
    <location>
        <begin position="4"/>
        <end position="38"/>
    </location>
</feature>
<protein>
    <recommendedName>
        <fullName evidence="1">YjiS-like domain-containing protein</fullName>
    </recommendedName>
</protein>
<dbReference type="PATRIC" id="fig|1094489.3.peg.1500"/>
<dbReference type="OrthoDB" id="8244198at2"/>
<dbReference type="eggNOG" id="COG5457">
    <property type="taxonomic scope" value="Bacteria"/>
</dbReference>
<dbReference type="InterPro" id="IPR009506">
    <property type="entry name" value="YjiS-like"/>
</dbReference>
<dbReference type="RefSeq" id="WP_015398600.1">
    <property type="nucleotide sequence ID" value="NC_020300.1"/>
</dbReference>
<name>M1P0C7_BARAA</name>
<dbReference type="Pfam" id="PF06568">
    <property type="entry name" value="YjiS-like"/>
    <property type="match status" value="1"/>
</dbReference>
<evidence type="ECO:0000259" key="1">
    <source>
        <dbReference type="Pfam" id="PF06568"/>
    </source>
</evidence>
<sequence length="50" mass="5930">MNILRSYGRWRRYRRTVSALSNLSVYELKDVGVNRGDINAVAWRSTRKPF</sequence>
<evidence type="ECO:0000313" key="3">
    <source>
        <dbReference type="Proteomes" id="UP000011729"/>
    </source>
</evidence>
<organism evidence="2 3">
    <name type="scientific">Bartonella australis (strain Aust/NH1)</name>
    <dbReference type="NCBI Taxonomy" id="1094489"/>
    <lineage>
        <taxon>Bacteria</taxon>
        <taxon>Pseudomonadati</taxon>
        <taxon>Pseudomonadota</taxon>
        <taxon>Alphaproteobacteria</taxon>
        <taxon>Hyphomicrobiales</taxon>
        <taxon>Bartonellaceae</taxon>
        <taxon>Bartonella</taxon>
    </lineage>
</organism>
<reference evidence="2 3" key="1">
    <citation type="journal article" date="2013" name="PLoS Genet.">
        <title>A gene transfer agent and a dynamic repertoire of secretion systems hold the keys to the explosive radiation of the emerging pathogen Bartonella.</title>
        <authorList>
            <person name="Guy L."/>
            <person name="Nystedt B."/>
            <person name="Toft C."/>
            <person name="Zaremba-Niedzwiedzka K."/>
            <person name="Berglund E.C."/>
            <person name="Granberg F."/>
            <person name="Naslund K."/>
            <person name="Eriksson A.S."/>
            <person name="Andersson S.G."/>
        </authorList>
    </citation>
    <scope>NUCLEOTIDE SEQUENCE [LARGE SCALE GENOMIC DNA]</scope>
    <source>
        <strain evidence="2 3">Aust/NH1</strain>
    </source>
</reference>
<keyword evidence="3" id="KW-1185">Reference proteome</keyword>
<accession>M1P0C7</accession>
<dbReference type="HOGENOM" id="CLU_178481_3_1_5"/>
<gene>
    <name evidence="2" type="ordered locus">BAnh1_12290</name>
</gene>
<dbReference type="KEGG" id="baus:BAnh1_12290"/>
<evidence type="ECO:0000313" key="2">
    <source>
        <dbReference type="EMBL" id="AGF75097.1"/>
    </source>
</evidence>
<dbReference type="Proteomes" id="UP000011729">
    <property type="component" value="Chromosome"/>
</dbReference>
<dbReference type="EMBL" id="CP003123">
    <property type="protein sequence ID" value="AGF75097.1"/>
    <property type="molecule type" value="Genomic_DNA"/>
</dbReference>
<dbReference type="AlphaFoldDB" id="M1P0C7"/>
<proteinExistence type="predicted"/>